<dbReference type="Proteomes" id="UP001460270">
    <property type="component" value="Unassembled WGS sequence"/>
</dbReference>
<keyword evidence="12" id="KW-0492">Microsome</keyword>
<dbReference type="Pfam" id="PF00067">
    <property type="entry name" value="p450"/>
    <property type="match status" value="1"/>
</dbReference>
<comment type="catalytic activity">
    <reaction evidence="35">
        <text>cholestanol + reduced [NADPH--hemoprotein reductase] + O2 = (24S)-hydroxycholestanol + oxidized [NADPH--hemoprotein reductase] + H2O + H(+)</text>
        <dbReference type="Rhea" id="RHEA:53808"/>
        <dbReference type="Rhea" id="RHEA-COMP:11964"/>
        <dbReference type="Rhea" id="RHEA-COMP:11965"/>
        <dbReference type="ChEBI" id="CHEBI:15377"/>
        <dbReference type="ChEBI" id="CHEBI:15378"/>
        <dbReference type="ChEBI" id="CHEBI:15379"/>
        <dbReference type="ChEBI" id="CHEBI:57618"/>
        <dbReference type="ChEBI" id="CHEBI:58210"/>
        <dbReference type="ChEBI" id="CHEBI:86570"/>
        <dbReference type="ChEBI" id="CHEBI:137687"/>
    </reaction>
    <physiologicalReaction direction="left-to-right" evidence="35">
        <dbReference type="Rhea" id="RHEA:53809"/>
    </physiologicalReaction>
</comment>
<dbReference type="Gene3D" id="1.10.630.10">
    <property type="entry name" value="Cytochrome P450"/>
    <property type="match status" value="1"/>
</dbReference>
<comment type="catalytic activity">
    <reaction evidence="29">
        <text>7-dehydrocholesterol + reduced [NADPH--hemoprotein reductase] + O2 = cholesta-5,7-dien-3beta,25-diol + oxidized [NADPH--hemoprotein reductase] + H2O + H(+)</text>
        <dbReference type="Rhea" id="RHEA:53240"/>
        <dbReference type="Rhea" id="RHEA-COMP:11964"/>
        <dbReference type="Rhea" id="RHEA-COMP:11965"/>
        <dbReference type="ChEBI" id="CHEBI:15377"/>
        <dbReference type="ChEBI" id="CHEBI:15378"/>
        <dbReference type="ChEBI" id="CHEBI:15379"/>
        <dbReference type="ChEBI" id="CHEBI:17759"/>
        <dbReference type="ChEBI" id="CHEBI:57618"/>
        <dbReference type="ChEBI" id="CHEBI:58210"/>
        <dbReference type="ChEBI" id="CHEBI:137057"/>
    </reaction>
    <physiologicalReaction direction="left-to-right" evidence="29">
        <dbReference type="Rhea" id="RHEA:53241"/>
    </physiologicalReaction>
</comment>
<evidence type="ECO:0000256" key="10">
    <source>
        <dbReference type="ARBA" id="ARBA00022723"/>
    </source>
</evidence>
<evidence type="ECO:0000256" key="9">
    <source>
        <dbReference type="ARBA" id="ARBA00022692"/>
    </source>
</evidence>
<evidence type="ECO:0000256" key="29">
    <source>
        <dbReference type="ARBA" id="ARBA00050696"/>
    </source>
</evidence>
<evidence type="ECO:0000256" key="1">
    <source>
        <dbReference type="ARBA" id="ARBA00001971"/>
    </source>
</evidence>
<evidence type="ECO:0000256" key="2">
    <source>
        <dbReference type="ARBA" id="ARBA00004111"/>
    </source>
</evidence>
<keyword evidence="15 46" id="KW-0408">Iron</keyword>
<comment type="caution">
    <text evidence="48">The sequence shown here is derived from an EMBL/GenBank/DDBJ whole genome shotgun (WGS) entry which is preliminary data.</text>
</comment>
<evidence type="ECO:0000256" key="17">
    <source>
        <dbReference type="ARBA" id="ARBA00023033"/>
    </source>
</evidence>
<evidence type="ECO:0000256" key="8">
    <source>
        <dbReference type="ARBA" id="ARBA00022617"/>
    </source>
</evidence>
<comment type="catalytic activity">
    <reaction evidence="37">
        <text>7-dehydrocholesterol + reduced [NADPH--hemoprotein reductase] + O2 = cholesta-5,7-dien-3beta,24S-diol + oxidized [NADPH--hemoprotein reductase] + H2O + H(+)</text>
        <dbReference type="Rhea" id="RHEA:53244"/>
        <dbReference type="Rhea" id="RHEA-COMP:11964"/>
        <dbReference type="Rhea" id="RHEA-COMP:11965"/>
        <dbReference type="ChEBI" id="CHEBI:15377"/>
        <dbReference type="ChEBI" id="CHEBI:15378"/>
        <dbReference type="ChEBI" id="CHEBI:15379"/>
        <dbReference type="ChEBI" id="CHEBI:17759"/>
        <dbReference type="ChEBI" id="CHEBI:57618"/>
        <dbReference type="ChEBI" id="CHEBI:58210"/>
        <dbReference type="ChEBI" id="CHEBI:137061"/>
    </reaction>
    <physiologicalReaction direction="left-to-right" evidence="37">
        <dbReference type="Rhea" id="RHEA:53245"/>
    </physiologicalReaction>
</comment>
<evidence type="ECO:0000256" key="11">
    <source>
        <dbReference type="ARBA" id="ARBA00022824"/>
    </source>
</evidence>
<keyword evidence="22" id="KW-0966">Cell projection</keyword>
<evidence type="ECO:0000256" key="22">
    <source>
        <dbReference type="ARBA" id="ARBA00023273"/>
    </source>
</evidence>
<evidence type="ECO:0000256" key="5">
    <source>
        <dbReference type="ARBA" id="ARBA00005108"/>
    </source>
</evidence>
<keyword evidence="21" id="KW-0753">Steroid metabolism</keyword>
<evidence type="ECO:0000256" key="21">
    <source>
        <dbReference type="ARBA" id="ARBA00023221"/>
    </source>
</evidence>
<comment type="catalytic activity">
    <reaction evidence="34">
        <text>7alpha-hydroxycholesterol + reduced [NADPH--hemoprotein reductase] + O2 = (24S)-7alpha-dihydroxycholesterol + oxidized [NADPH--hemoprotein reductase] + H2O + H(+)</text>
        <dbReference type="Rhea" id="RHEA:46380"/>
        <dbReference type="Rhea" id="RHEA-COMP:11964"/>
        <dbReference type="Rhea" id="RHEA-COMP:11965"/>
        <dbReference type="ChEBI" id="CHEBI:15377"/>
        <dbReference type="ChEBI" id="CHEBI:15378"/>
        <dbReference type="ChEBI" id="CHEBI:15379"/>
        <dbReference type="ChEBI" id="CHEBI:17500"/>
        <dbReference type="ChEBI" id="CHEBI:37640"/>
        <dbReference type="ChEBI" id="CHEBI:57618"/>
        <dbReference type="ChEBI" id="CHEBI:58210"/>
    </reaction>
    <physiologicalReaction direction="left-to-right" evidence="34">
        <dbReference type="Rhea" id="RHEA:46381"/>
    </physiologicalReaction>
</comment>
<keyword evidence="16" id="KW-0770">Synapse</keyword>
<dbReference type="InterPro" id="IPR001128">
    <property type="entry name" value="Cyt_P450"/>
</dbReference>
<feature type="transmembrane region" description="Helical" evidence="47">
    <location>
        <begin position="14"/>
        <end position="33"/>
    </location>
</feature>
<dbReference type="GO" id="GO:0030425">
    <property type="term" value="C:dendrite"/>
    <property type="evidence" value="ECO:0007669"/>
    <property type="project" value="UniProtKB-SubCell"/>
</dbReference>
<evidence type="ECO:0000256" key="44">
    <source>
        <dbReference type="ARBA" id="ARBA00079170"/>
    </source>
</evidence>
<keyword evidence="20" id="KW-1207">Sterol metabolism</keyword>
<dbReference type="GO" id="GO:0006707">
    <property type="term" value="P:cholesterol catabolic process"/>
    <property type="evidence" value="ECO:0007669"/>
    <property type="project" value="InterPro"/>
</dbReference>
<evidence type="ECO:0000256" key="7">
    <source>
        <dbReference type="ARBA" id="ARBA00022548"/>
    </source>
</evidence>
<keyword evidence="14" id="KW-0560">Oxidoreductase</keyword>
<keyword evidence="11" id="KW-0256">Endoplasmic reticulum</keyword>
<comment type="catalytic activity">
    <reaction evidence="26">
        <text>desmosterol + reduced [NADPH--hemoprotein reductase] + O2 = (24Z),26-hydroxydesmosterol + oxidized [NADPH--hemoprotein reductase] + H2O + H(+)</text>
        <dbReference type="Rhea" id="RHEA:53236"/>
        <dbReference type="Rhea" id="RHEA-COMP:11964"/>
        <dbReference type="Rhea" id="RHEA-COMP:11965"/>
        <dbReference type="ChEBI" id="CHEBI:15377"/>
        <dbReference type="ChEBI" id="CHEBI:15378"/>
        <dbReference type="ChEBI" id="CHEBI:15379"/>
        <dbReference type="ChEBI" id="CHEBI:17737"/>
        <dbReference type="ChEBI" id="CHEBI:57618"/>
        <dbReference type="ChEBI" id="CHEBI:58210"/>
        <dbReference type="ChEBI" id="CHEBI:137053"/>
    </reaction>
    <physiologicalReaction direction="left-to-right" evidence="26">
        <dbReference type="Rhea" id="RHEA:53237"/>
    </physiologicalReaction>
</comment>
<keyword evidence="13 47" id="KW-1133">Transmembrane helix</keyword>
<evidence type="ECO:0000256" key="42">
    <source>
        <dbReference type="ARBA" id="ARBA00068948"/>
    </source>
</evidence>
<dbReference type="SUPFAM" id="SSF48264">
    <property type="entry name" value="Cytochrome P450"/>
    <property type="match status" value="1"/>
</dbReference>
<evidence type="ECO:0000256" key="27">
    <source>
        <dbReference type="ARBA" id="ARBA00050344"/>
    </source>
</evidence>
<comment type="catalytic activity">
    <reaction evidence="31">
        <text>testosterone + reduced [NADPH--hemoprotein reductase] + O2 = 16beta,17beta-dihydroxyandrost-4-en-3-one + oxidized [NADPH--hemoprotein reductase] + H2O + H(+)</text>
        <dbReference type="Rhea" id="RHEA:46304"/>
        <dbReference type="Rhea" id="RHEA-COMP:11964"/>
        <dbReference type="Rhea" id="RHEA-COMP:11965"/>
        <dbReference type="ChEBI" id="CHEBI:15377"/>
        <dbReference type="ChEBI" id="CHEBI:15378"/>
        <dbReference type="ChEBI" id="CHEBI:15379"/>
        <dbReference type="ChEBI" id="CHEBI:17347"/>
        <dbReference type="ChEBI" id="CHEBI:57618"/>
        <dbReference type="ChEBI" id="CHEBI:58210"/>
        <dbReference type="ChEBI" id="CHEBI:83027"/>
    </reaction>
    <physiologicalReaction direction="left-to-right" evidence="31">
        <dbReference type="Rhea" id="RHEA:46305"/>
    </physiologicalReaction>
</comment>
<keyword evidence="7" id="KW-0153">Cholesterol metabolism</keyword>
<evidence type="ECO:0000256" key="19">
    <source>
        <dbReference type="ARBA" id="ARBA00023136"/>
    </source>
</evidence>
<dbReference type="PRINTS" id="PR00463">
    <property type="entry name" value="EP450I"/>
</dbReference>
<dbReference type="InterPro" id="IPR039983">
    <property type="entry name" value="CYP46A1"/>
</dbReference>
<sequence>MAILSALWSWLPQALLFSLCVFFVAFLGYCLYIKHVHLKYDHIPGPPRKSFLFGHSALVVEKLERDELIHDMFLECAQTYGPVVRYNVLHYVILLVSCPKATKEILMSAKHPKDKYLYTRMANLFGQWFMGNGLATALNHEQWHKQRRIMDPAFSSLYLRGLTGIFNERAEKMMERLSEEADNNTVANMLHLISDLTLDIIAKVGFGVDLDLKYSSPFLKAIETCLKGMSHYIYDATFEYKPQNWPFISEVREACRLLRSTGAQWINERKTAINNGENVPKDLLTQIIKSAEQEENMTKEDEELMVDNFVTFFIAGQETTANEFAFCVMELGRHPDILEKLKKEVDEVIGVKTEISYEDLGNLTYLSQVLKETLRLYPTAPTTSRDVLEDIVIDGHHIPGGVTCMLSSYISSRLEKFFNYPLKFDPDRFHPDAPKPYYCYYPFALGPRSCIGQNFAQIEAKLVIAKLIQRFDFTLVSGQSFDIKESFSLKPKSGVLCKIKHRHTS</sequence>
<comment type="catalytic activity">
    <reaction evidence="27">
        <text>testosterone + reduced [NADPH--hemoprotein reductase] + O2 = 2-hydroxytestosterone + oxidized [NADPH--hemoprotein reductase] + H2O + H(+)</text>
        <dbReference type="Rhea" id="RHEA:46300"/>
        <dbReference type="Rhea" id="RHEA-COMP:11964"/>
        <dbReference type="Rhea" id="RHEA-COMP:11965"/>
        <dbReference type="ChEBI" id="CHEBI:15377"/>
        <dbReference type="ChEBI" id="CHEBI:15378"/>
        <dbReference type="ChEBI" id="CHEBI:15379"/>
        <dbReference type="ChEBI" id="CHEBI:17347"/>
        <dbReference type="ChEBI" id="CHEBI:57618"/>
        <dbReference type="ChEBI" id="CHEBI:58210"/>
        <dbReference type="ChEBI" id="CHEBI:86013"/>
    </reaction>
    <physiologicalReaction direction="left-to-right" evidence="27">
        <dbReference type="Rhea" id="RHEA:46301"/>
    </physiologicalReaction>
</comment>
<evidence type="ECO:0000256" key="34">
    <source>
        <dbReference type="ARBA" id="ARBA00051606"/>
    </source>
</evidence>
<comment type="catalytic activity">
    <reaction evidence="30">
        <text>cholesterol + reduced [NADPH--hemoprotein reductase] + O2 = (24S)-hydroxycholesterol + oxidized [NADPH--hemoprotein reductase] + H2O + H(+)</text>
        <dbReference type="Rhea" id="RHEA:22716"/>
        <dbReference type="Rhea" id="RHEA-COMP:11964"/>
        <dbReference type="Rhea" id="RHEA-COMP:11965"/>
        <dbReference type="ChEBI" id="CHEBI:15377"/>
        <dbReference type="ChEBI" id="CHEBI:15378"/>
        <dbReference type="ChEBI" id="CHEBI:15379"/>
        <dbReference type="ChEBI" id="CHEBI:16113"/>
        <dbReference type="ChEBI" id="CHEBI:34310"/>
        <dbReference type="ChEBI" id="CHEBI:57618"/>
        <dbReference type="ChEBI" id="CHEBI:58210"/>
        <dbReference type="EC" id="1.14.14.25"/>
    </reaction>
    <physiologicalReaction direction="left-to-right" evidence="30">
        <dbReference type="Rhea" id="RHEA:22717"/>
    </physiologicalReaction>
</comment>
<evidence type="ECO:0000256" key="25">
    <source>
        <dbReference type="ARBA" id="ARBA00049645"/>
    </source>
</evidence>
<dbReference type="PANTHER" id="PTHR24293:SF0">
    <property type="entry name" value="CYP46A1 PROTEIN-RELATED"/>
    <property type="match status" value="1"/>
</dbReference>
<evidence type="ECO:0000256" key="38">
    <source>
        <dbReference type="ARBA" id="ARBA00052074"/>
    </source>
</evidence>
<dbReference type="GO" id="GO:0020037">
    <property type="term" value="F:heme binding"/>
    <property type="evidence" value="ECO:0007669"/>
    <property type="project" value="InterPro"/>
</dbReference>
<evidence type="ECO:0000256" key="28">
    <source>
        <dbReference type="ARBA" id="ARBA00050430"/>
    </source>
</evidence>
<dbReference type="FunFam" id="1.10.630.10:FF:000031">
    <property type="entry name" value="cholesterol 24-hydroxylase isoform X2"/>
    <property type="match status" value="1"/>
</dbReference>
<evidence type="ECO:0000256" key="30">
    <source>
        <dbReference type="ARBA" id="ARBA00050991"/>
    </source>
</evidence>
<keyword evidence="19 47" id="KW-0472">Membrane</keyword>
<evidence type="ECO:0000256" key="6">
    <source>
        <dbReference type="ARBA" id="ARBA00010617"/>
    </source>
</evidence>
<dbReference type="AlphaFoldDB" id="A0AAW0NRZ7"/>
<evidence type="ECO:0000256" key="43">
    <source>
        <dbReference type="ARBA" id="ARBA00077287"/>
    </source>
</evidence>
<comment type="catalytic activity">
    <reaction evidence="33">
        <text>4beta-hydroxycholesterol + reduced [NADPH--hemoprotein reductase] + O2 = 4beta,24S-dihydroxycholesterol + oxidized [NADPH--hemoprotein reductase] + H2O + H(+)</text>
        <dbReference type="Rhea" id="RHEA:46392"/>
        <dbReference type="Rhea" id="RHEA-COMP:11964"/>
        <dbReference type="Rhea" id="RHEA-COMP:11965"/>
        <dbReference type="ChEBI" id="CHEBI:15377"/>
        <dbReference type="ChEBI" id="CHEBI:15378"/>
        <dbReference type="ChEBI" id="CHEBI:15379"/>
        <dbReference type="ChEBI" id="CHEBI:57618"/>
        <dbReference type="ChEBI" id="CHEBI:58210"/>
        <dbReference type="ChEBI" id="CHEBI:85778"/>
        <dbReference type="ChEBI" id="CHEBI:86087"/>
    </reaction>
    <physiologicalReaction direction="left-to-right" evidence="33">
        <dbReference type="Rhea" id="RHEA:46393"/>
    </physiologicalReaction>
</comment>
<dbReference type="InterPro" id="IPR002401">
    <property type="entry name" value="Cyt_P450_E_grp-I"/>
</dbReference>
<evidence type="ECO:0000256" key="32">
    <source>
        <dbReference type="ARBA" id="ARBA00051503"/>
    </source>
</evidence>
<keyword evidence="10 46" id="KW-0479">Metal-binding</keyword>
<evidence type="ECO:0000256" key="37">
    <source>
        <dbReference type="ARBA" id="ARBA00051817"/>
    </source>
</evidence>
<comment type="catalytic activity">
    <reaction evidence="32">
        <text>testosterone + reduced [NADPH--hemoprotein reductase] + O2 = 6beta,17beta-dihydroxyandrost-4-en-3-one + oxidized [NADPH--hemoprotein reductase] + H2O + H(+)</text>
        <dbReference type="Rhea" id="RHEA:46296"/>
        <dbReference type="Rhea" id="RHEA-COMP:11964"/>
        <dbReference type="Rhea" id="RHEA-COMP:11965"/>
        <dbReference type="ChEBI" id="CHEBI:15377"/>
        <dbReference type="ChEBI" id="CHEBI:15378"/>
        <dbReference type="ChEBI" id="CHEBI:15379"/>
        <dbReference type="ChEBI" id="CHEBI:17347"/>
        <dbReference type="ChEBI" id="CHEBI:34477"/>
        <dbReference type="ChEBI" id="CHEBI:57618"/>
        <dbReference type="ChEBI" id="CHEBI:58210"/>
    </reaction>
    <physiologicalReaction direction="left-to-right" evidence="32">
        <dbReference type="Rhea" id="RHEA:46297"/>
    </physiologicalReaction>
</comment>
<evidence type="ECO:0000256" key="23">
    <source>
        <dbReference type="ARBA" id="ARBA00034106"/>
    </source>
</evidence>
<evidence type="ECO:0000256" key="20">
    <source>
        <dbReference type="ARBA" id="ARBA00023166"/>
    </source>
</evidence>
<comment type="catalytic activity">
    <reaction evidence="28">
        <text>(24S)-hydroxycholesterol + reduced [NADPH--hemoprotein reductase] + O2 = 24S,25-dihydroxycholesterol + oxidized [NADPH--hemoprotein reductase] + H2O + H(+)</text>
        <dbReference type="Rhea" id="RHEA:46384"/>
        <dbReference type="Rhea" id="RHEA-COMP:11964"/>
        <dbReference type="Rhea" id="RHEA-COMP:11965"/>
        <dbReference type="ChEBI" id="CHEBI:15377"/>
        <dbReference type="ChEBI" id="CHEBI:15378"/>
        <dbReference type="ChEBI" id="CHEBI:15379"/>
        <dbReference type="ChEBI" id="CHEBI:34310"/>
        <dbReference type="ChEBI" id="CHEBI:57618"/>
        <dbReference type="ChEBI" id="CHEBI:58210"/>
        <dbReference type="ChEBI" id="CHEBI:86074"/>
    </reaction>
    <physiologicalReaction direction="left-to-right" evidence="28">
        <dbReference type="Rhea" id="RHEA:46385"/>
    </physiologicalReaction>
</comment>
<comment type="cofactor">
    <cofactor evidence="1 46">
        <name>heme</name>
        <dbReference type="ChEBI" id="CHEBI:30413"/>
    </cofactor>
</comment>
<comment type="similarity">
    <text evidence="6">Belongs to the cytochrome P450 family.</text>
</comment>
<evidence type="ECO:0000256" key="47">
    <source>
        <dbReference type="SAM" id="Phobius"/>
    </source>
</evidence>
<comment type="function">
    <text evidence="40">P450 monooxygenase that plays a major role in cholesterol homeostasis in the brain. Primarily catalyzes the hydroxylation (with S stereochemistry) at C-24 of cholesterol side chain, triggering cholesterol diffusion out of neurons and its further degradation. By promoting constant cholesterol elimination in neurons, may activate the mevalonate pathway and coordinate the synthesis of new cholesterol and nonsterol isoprenoids involved in synaptic activity and learning. Further hydroxylates cholesterol derivatives and hormone steroids on both the ring and side chain of these molecules, converting them into active oxysterols involved in lipid signaling and biosynthesis. Acts as an epoxidase converting cholesta-5,24-dien-3beta-ol/desmosterol into (24S),25-epoxycholesterol, an abundant lipid ligand of nuclear NR1H2 and NR1H3 receptors shown to promote neurogenesis in developing brain. May also catalyze the oxidative metabolism of xenobiotics, such as clotrimazole.</text>
</comment>
<keyword evidence="9 47" id="KW-0812">Transmembrane</keyword>
<dbReference type="EMBL" id="JBBPFD010000011">
    <property type="protein sequence ID" value="KAK7907122.1"/>
    <property type="molecule type" value="Genomic_DNA"/>
</dbReference>
<comment type="catalytic activity">
    <reaction evidence="38">
        <text>progesterone + reduced [NADPH--hemoprotein reductase] + O2 = 17alpha-hydroxyprogesterone + oxidized [NADPH--hemoprotein reductase] + H2O + H(+)</text>
        <dbReference type="Rhea" id="RHEA:46308"/>
        <dbReference type="Rhea" id="RHEA-COMP:11964"/>
        <dbReference type="Rhea" id="RHEA-COMP:11965"/>
        <dbReference type="ChEBI" id="CHEBI:15377"/>
        <dbReference type="ChEBI" id="CHEBI:15378"/>
        <dbReference type="ChEBI" id="CHEBI:15379"/>
        <dbReference type="ChEBI" id="CHEBI:17026"/>
        <dbReference type="ChEBI" id="CHEBI:17252"/>
        <dbReference type="ChEBI" id="CHEBI:57618"/>
        <dbReference type="ChEBI" id="CHEBI:58210"/>
    </reaction>
    <physiologicalReaction direction="left-to-right" evidence="38">
        <dbReference type="Rhea" id="RHEA:46309"/>
    </physiologicalReaction>
</comment>
<dbReference type="PRINTS" id="PR00385">
    <property type="entry name" value="P450"/>
</dbReference>
<evidence type="ECO:0000256" key="41">
    <source>
        <dbReference type="ARBA" id="ARBA00066440"/>
    </source>
</evidence>
<accession>A0AAW0NRZ7</accession>
<dbReference type="InterPro" id="IPR036396">
    <property type="entry name" value="Cyt_P450_sf"/>
</dbReference>
<dbReference type="GO" id="GO:0098794">
    <property type="term" value="C:postsynapse"/>
    <property type="evidence" value="ECO:0007669"/>
    <property type="project" value="UniProtKB-SubCell"/>
</dbReference>
<evidence type="ECO:0000256" key="40">
    <source>
        <dbReference type="ARBA" id="ARBA00054645"/>
    </source>
</evidence>
<proteinExistence type="inferred from homology"/>
<evidence type="ECO:0000256" key="26">
    <source>
        <dbReference type="ARBA" id="ARBA00050139"/>
    </source>
</evidence>
<evidence type="ECO:0000256" key="39">
    <source>
        <dbReference type="ARBA" id="ARBA00052870"/>
    </source>
</evidence>
<comment type="catalytic activity">
    <reaction evidence="36">
        <text>(24S)-hydroxycholesterol + reduced [NADPH--hemoprotein reductase] + O2 = (24S,25R)-24,26-dihydroxycholesterol + oxidized [NADPH--hemoprotein reductase] + H2O + H(+)</text>
        <dbReference type="Rhea" id="RHEA:46388"/>
        <dbReference type="Rhea" id="RHEA-COMP:11964"/>
        <dbReference type="Rhea" id="RHEA-COMP:11965"/>
        <dbReference type="ChEBI" id="CHEBI:15377"/>
        <dbReference type="ChEBI" id="CHEBI:15378"/>
        <dbReference type="ChEBI" id="CHEBI:15379"/>
        <dbReference type="ChEBI" id="CHEBI:34310"/>
        <dbReference type="ChEBI" id="CHEBI:57618"/>
        <dbReference type="ChEBI" id="CHEBI:58210"/>
        <dbReference type="ChEBI" id="CHEBI:86165"/>
    </reaction>
    <physiologicalReaction direction="left-to-right" evidence="36">
        <dbReference type="Rhea" id="RHEA:46389"/>
    </physiologicalReaction>
</comment>
<evidence type="ECO:0000256" key="18">
    <source>
        <dbReference type="ARBA" id="ARBA00023098"/>
    </source>
</evidence>
<keyword evidence="49" id="KW-1185">Reference proteome</keyword>
<evidence type="ECO:0000256" key="13">
    <source>
        <dbReference type="ARBA" id="ARBA00022989"/>
    </source>
</evidence>
<evidence type="ECO:0000256" key="35">
    <source>
        <dbReference type="ARBA" id="ARBA00051748"/>
    </source>
</evidence>
<evidence type="ECO:0000256" key="24">
    <source>
        <dbReference type="ARBA" id="ARBA00034110"/>
    </source>
</evidence>
<gene>
    <name evidence="48" type="ORF">WMY93_015734</name>
</gene>
<evidence type="ECO:0000256" key="46">
    <source>
        <dbReference type="PIRSR" id="PIRSR602401-1"/>
    </source>
</evidence>
<evidence type="ECO:0000256" key="16">
    <source>
        <dbReference type="ARBA" id="ARBA00023018"/>
    </source>
</evidence>
<evidence type="ECO:0000256" key="3">
    <source>
        <dbReference type="ARBA" id="ARBA00004279"/>
    </source>
</evidence>
<evidence type="ECO:0000256" key="36">
    <source>
        <dbReference type="ARBA" id="ARBA00051763"/>
    </source>
</evidence>
<evidence type="ECO:0000313" key="48">
    <source>
        <dbReference type="EMBL" id="KAK7907122.1"/>
    </source>
</evidence>
<comment type="subcellular location">
    <subcellularLocation>
        <location evidence="3">Cell projection</location>
        <location evidence="3">Dendrite</location>
    </subcellularLocation>
    <subcellularLocation>
        <location evidence="4">Endoplasmic reticulum membrane</location>
        <topology evidence="4">Single-pass membrane protein</topology>
    </subcellularLocation>
    <subcellularLocation>
        <location evidence="2">Microsome membrane</location>
        <topology evidence="2">Single-pass membrane protein</topology>
    </subcellularLocation>
    <subcellularLocation>
        <location evidence="24">Postsynapse</location>
    </subcellularLocation>
    <subcellularLocation>
        <location evidence="23">Presynapse</location>
    </subcellularLocation>
</comment>
<evidence type="ECO:0000256" key="12">
    <source>
        <dbReference type="ARBA" id="ARBA00022848"/>
    </source>
</evidence>
<evidence type="ECO:0000256" key="45">
    <source>
        <dbReference type="ARBA" id="ARBA00080170"/>
    </source>
</evidence>
<protein>
    <recommendedName>
        <fullName evidence="42">Cholesterol 24-hydroxylase</fullName>
        <ecNumber evidence="41">1.14.14.25</ecNumber>
    </recommendedName>
    <alternativeName>
        <fullName evidence="44">Cholesterol 24-monooxygenase</fullName>
    </alternativeName>
    <alternativeName>
        <fullName evidence="43">Cholesterol 24S-hydroxylase</fullName>
    </alternativeName>
    <alternativeName>
        <fullName evidence="45">Cytochrome P450 46A1</fullName>
    </alternativeName>
</protein>
<comment type="pathway">
    <text evidence="5">Lipid metabolism; C21-steroid hormone metabolism.</text>
</comment>
<keyword evidence="18" id="KW-0443">Lipid metabolism</keyword>
<evidence type="ECO:0000256" key="33">
    <source>
        <dbReference type="ARBA" id="ARBA00051527"/>
    </source>
</evidence>
<comment type="pathway">
    <text evidence="25">Steroid metabolism; cholesterol degradation.</text>
</comment>
<dbReference type="PANTHER" id="PTHR24293">
    <property type="entry name" value="CYTOCHROME P450 FAMILY 46 SUBFAMILY A"/>
    <property type="match status" value="1"/>
</dbReference>
<dbReference type="GO" id="GO:0033781">
    <property type="term" value="F:cholesterol 24-hydroxylase activity"/>
    <property type="evidence" value="ECO:0007669"/>
    <property type="project" value="UniProtKB-EC"/>
</dbReference>
<evidence type="ECO:0000256" key="31">
    <source>
        <dbReference type="ARBA" id="ARBA00051188"/>
    </source>
</evidence>
<evidence type="ECO:0000256" key="14">
    <source>
        <dbReference type="ARBA" id="ARBA00023002"/>
    </source>
</evidence>
<organism evidence="48 49">
    <name type="scientific">Mugilogobius chulae</name>
    <name type="common">yellowstripe goby</name>
    <dbReference type="NCBI Taxonomy" id="88201"/>
    <lineage>
        <taxon>Eukaryota</taxon>
        <taxon>Metazoa</taxon>
        <taxon>Chordata</taxon>
        <taxon>Craniata</taxon>
        <taxon>Vertebrata</taxon>
        <taxon>Euteleostomi</taxon>
        <taxon>Actinopterygii</taxon>
        <taxon>Neopterygii</taxon>
        <taxon>Teleostei</taxon>
        <taxon>Neoteleostei</taxon>
        <taxon>Acanthomorphata</taxon>
        <taxon>Gobiaria</taxon>
        <taxon>Gobiiformes</taxon>
        <taxon>Gobioidei</taxon>
        <taxon>Gobiidae</taxon>
        <taxon>Gobionellinae</taxon>
        <taxon>Mugilogobius</taxon>
    </lineage>
</organism>
<feature type="binding site" description="axial binding residue" evidence="46">
    <location>
        <position position="450"/>
    </location>
    <ligand>
        <name>heme</name>
        <dbReference type="ChEBI" id="CHEBI:30413"/>
    </ligand>
    <ligandPart>
        <name>Fe</name>
        <dbReference type="ChEBI" id="CHEBI:18248"/>
    </ligandPart>
</feature>
<dbReference type="EC" id="1.14.14.25" evidence="41"/>
<dbReference type="GO" id="GO:0005789">
    <property type="term" value="C:endoplasmic reticulum membrane"/>
    <property type="evidence" value="ECO:0007669"/>
    <property type="project" value="UniProtKB-SubCell"/>
</dbReference>
<keyword evidence="17" id="KW-0503">Monooxygenase</keyword>
<name>A0AAW0NRZ7_9GOBI</name>
<evidence type="ECO:0000313" key="49">
    <source>
        <dbReference type="Proteomes" id="UP001460270"/>
    </source>
</evidence>
<dbReference type="CDD" id="cd20613">
    <property type="entry name" value="CYP46A1-like"/>
    <property type="match status" value="1"/>
</dbReference>
<reference evidence="49" key="1">
    <citation type="submission" date="2024-04" db="EMBL/GenBank/DDBJ databases">
        <title>Salinicola lusitanus LLJ914,a marine bacterium isolated from the Okinawa Trough.</title>
        <authorList>
            <person name="Li J."/>
        </authorList>
    </citation>
    <scope>NUCLEOTIDE SEQUENCE [LARGE SCALE GENOMIC DNA]</scope>
</reference>
<keyword evidence="8 46" id="KW-0349">Heme</keyword>
<dbReference type="GO" id="GO:0005506">
    <property type="term" value="F:iron ion binding"/>
    <property type="evidence" value="ECO:0007669"/>
    <property type="project" value="InterPro"/>
</dbReference>
<evidence type="ECO:0000256" key="4">
    <source>
        <dbReference type="ARBA" id="ARBA00004389"/>
    </source>
</evidence>
<dbReference type="GO" id="GO:0098793">
    <property type="term" value="C:presynapse"/>
    <property type="evidence" value="ECO:0007669"/>
    <property type="project" value="UniProtKB-SubCell"/>
</dbReference>
<evidence type="ECO:0000256" key="15">
    <source>
        <dbReference type="ARBA" id="ARBA00023004"/>
    </source>
</evidence>
<comment type="catalytic activity">
    <reaction evidence="39">
        <text>desmosterol + reduced [NADPH--hemoprotein reductase] + O2 = (24S)-25-epoxycholesterol + oxidized [NADPH--hemoprotein reductase] + H2O + H(+)</text>
        <dbReference type="Rhea" id="RHEA:53232"/>
        <dbReference type="Rhea" id="RHEA-COMP:11964"/>
        <dbReference type="Rhea" id="RHEA-COMP:11965"/>
        <dbReference type="ChEBI" id="CHEBI:15377"/>
        <dbReference type="ChEBI" id="CHEBI:15378"/>
        <dbReference type="ChEBI" id="CHEBI:15379"/>
        <dbReference type="ChEBI" id="CHEBI:17737"/>
        <dbReference type="ChEBI" id="CHEBI:41633"/>
        <dbReference type="ChEBI" id="CHEBI:57618"/>
        <dbReference type="ChEBI" id="CHEBI:58210"/>
    </reaction>
    <physiologicalReaction direction="left-to-right" evidence="39">
        <dbReference type="Rhea" id="RHEA:53233"/>
    </physiologicalReaction>
</comment>